<proteinExistence type="predicted"/>
<keyword evidence="8" id="KW-0812">Transmembrane</keyword>
<keyword evidence="5" id="KW-0325">Glycoprotein</keyword>
<keyword evidence="8" id="KW-1133">Transmembrane helix</keyword>
<keyword evidence="2" id="KW-0677">Repeat</keyword>
<dbReference type="GO" id="GO:0098609">
    <property type="term" value="P:cell-cell adhesion"/>
    <property type="evidence" value="ECO:0007669"/>
    <property type="project" value="TreeGrafter"/>
</dbReference>
<organism evidence="11 12">
    <name type="scientific">Oncorhynchus tshawytscha</name>
    <name type="common">Chinook salmon</name>
    <name type="synonym">Salmo tshawytscha</name>
    <dbReference type="NCBI Taxonomy" id="74940"/>
    <lineage>
        <taxon>Eukaryota</taxon>
        <taxon>Metazoa</taxon>
        <taxon>Chordata</taxon>
        <taxon>Craniata</taxon>
        <taxon>Vertebrata</taxon>
        <taxon>Euteleostomi</taxon>
        <taxon>Actinopterygii</taxon>
        <taxon>Neopterygii</taxon>
        <taxon>Teleostei</taxon>
        <taxon>Protacanthopterygii</taxon>
        <taxon>Salmoniformes</taxon>
        <taxon>Salmonidae</taxon>
        <taxon>Salmoninae</taxon>
        <taxon>Oncorhynchus</taxon>
    </lineage>
</organism>
<dbReference type="Pfam" id="PF07679">
    <property type="entry name" value="I-set"/>
    <property type="match status" value="3"/>
</dbReference>
<dbReference type="AlphaFoldDB" id="A0A8C8MD88"/>
<dbReference type="Proteomes" id="UP000694402">
    <property type="component" value="Unassembled WGS sequence"/>
</dbReference>
<evidence type="ECO:0000259" key="9">
    <source>
        <dbReference type="PROSITE" id="PS50835"/>
    </source>
</evidence>
<keyword evidence="4" id="KW-1015">Disulfide bond</keyword>
<dbReference type="SMART" id="SM00060">
    <property type="entry name" value="FN3"/>
    <property type="match status" value="1"/>
</dbReference>
<feature type="compositionally biased region" description="Basic and acidic residues" evidence="7">
    <location>
        <begin position="175"/>
        <end position="191"/>
    </location>
</feature>
<dbReference type="InterPro" id="IPR003598">
    <property type="entry name" value="Ig_sub2"/>
</dbReference>
<reference evidence="11" key="2">
    <citation type="submission" date="2025-09" db="UniProtKB">
        <authorList>
            <consortium name="Ensembl"/>
        </authorList>
    </citation>
    <scope>IDENTIFICATION</scope>
</reference>
<evidence type="ECO:0000256" key="3">
    <source>
        <dbReference type="ARBA" id="ARBA00023136"/>
    </source>
</evidence>
<keyword evidence="3 8" id="KW-0472">Membrane</keyword>
<dbReference type="SMART" id="SM00409">
    <property type="entry name" value="IG"/>
    <property type="match status" value="7"/>
</dbReference>
<dbReference type="InterPro" id="IPR013783">
    <property type="entry name" value="Ig-like_fold"/>
</dbReference>
<dbReference type="SUPFAM" id="SSF49265">
    <property type="entry name" value="Fibronectin type III"/>
    <property type="match status" value="1"/>
</dbReference>
<gene>
    <name evidence="11" type="primary">NPHS1</name>
</gene>
<feature type="region of interest" description="Disordered" evidence="7">
    <location>
        <begin position="172"/>
        <end position="191"/>
    </location>
</feature>
<dbReference type="Pfam" id="PF08205">
    <property type="entry name" value="C2-set_2"/>
    <property type="match status" value="4"/>
</dbReference>
<dbReference type="Gene3D" id="2.60.40.10">
    <property type="entry name" value="Immunoglobulins"/>
    <property type="match status" value="10"/>
</dbReference>
<evidence type="ECO:0000256" key="8">
    <source>
        <dbReference type="SAM" id="Phobius"/>
    </source>
</evidence>
<dbReference type="PANTHER" id="PTHR11640:SF136">
    <property type="entry name" value="NEPHRIN"/>
    <property type="match status" value="1"/>
</dbReference>
<dbReference type="GO" id="GO:0005911">
    <property type="term" value="C:cell-cell junction"/>
    <property type="evidence" value="ECO:0007669"/>
    <property type="project" value="TreeGrafter"/>
</dbReference>
<dbReference type="InterPro" id="IPR036116">
    <property type="entry name" value="FN3_sf"/>
</dbReference>
<feature type="domain" description="Ig-like" evidence="9">
    <location>
        <begin position="712"/>
        <end position="799"/>
    </location>
</feature>
<dbReference type="PROSITE" id="PS50853">
    <property type="entry name" value="FN3"/>
    <property type="match status" value="1"/>
</dbReference>
<feature type="domain" description="Ig-like" evidence="9">
    <location>
        <begin position="808"/>
        <end position="902"/>
    </location>
</feature>
<evidence type="ECO:0008006" key="13">
    <source>
        <dbReference type="Google" id="ProtNLM"/>
    </source>
</evidence>
<dbReference type="GO" id="GO:0005886">
    <property type="term" value="C:plasma membrane"/>
    <property type="evidence" value="ECO:0007669"/>
    <property type="project" value="TreeGrafter"/>
</dbReference>
<evidence type="ECO:0000256" key="6">
    <source>
        <dbReference type="ARBA" id="ARBA00023319"/>
    </source>
</evidence>
<feature type="domain" description="Ig-like" evidence="9">
    <location>
        <begin position="17"/>
        <end position="110"/>
    </location>
</feature>
<dbReference type="InterPro" id="IPR003961">
    <property type="entry name" value="FN3_dom"/>
</dbReference>
<evidence type="ECO:0000256" key="2">
    <source>
        <dbReference type="ARBA" id="ARBA00022737"/>
    </source>
</evidence>
<dbReference type="InterPro" id="IPR051275">
    <property type="entry name" value="Cell_adhesion_signaling"/>
</dbReference>
<feature type="domain" description="Ig-like" evidence="9">
    <location>
        <begin position="319"/>
        <end position="414"/>
    </location>
</feature>
<dbReference type="Ensembl" id="ENSOTST00005090588.2">
    <property type="protein sequence ID" value="ENSOTSP00005083457.2"/>
    <property type="gene ID" value="ENSOTSG00005039447.2"/>
</dbReference>
<dbReference type="FunFam" id="2.60.40.10:FF:000719">
    <property type="entry name" value="nephrin isoform X1"/>
    <property type="match status" value="1"/>
</dbReference>
<dbReference type="InterPro" id="IPR013162">
    <property type="entry name" value="CD80_C2-set"/>
</dbReference>
<feature type="domain" description="Ig-like" evidence="9">
    <location>
        <begin position="516"/>
        <end position="613"/>
    </location>
</feature>
<evidence type="ECO:0000256" key="7">
    <source>
        <dbReference type="SAM" id="MobiDB-lite"/>
    </source>
</evidence>
<dbReference type="FunFam" id="2.60.40.10:FF:000405">
    <property type="entry name" value="nephrin isoform X1"/>
    <property type="match status" value="1"/>
</dbReference>
<sequence>VPSFLSILSPSSLLSLPLFFRTQPKNMTVRAGTTVMLRCEVLRPSGVVQWVKDGLLLGPQQSLPGFPRYSLLGDPKRGQYYLQIEKTELEDDAPYECQVGQSESSRAIISHTAWINVQIPPSKPYFELETTEPWVAGKSYTVTCIAPDAKPEAVITLFKDGVELTGVESFPMSGSEDKLQNTHATKDSSDNGRELVCRAKNPALPRALETSLVMNVYFPPQNPVIQGLDREGLVKRGTTLKLFCVSQGGNPLATLHWTKNGEVISTSWEVDTESRRAISHLTLQVKPQDNQAELCCESVNQVTPVPLSNSRKITVLFEPEKVMVLGLFEAREGEEVTLCCYTSSSNPPVHIRWWLGFRELNTTVVNVEEGDHGGKTTMSNLTHVVSREENGLPLTCETFNKGTRFSKSQSNNLIVFYPPQKVWIEAPPPGLPLRSGTIIRLICFSIGGSPKGTLSWYKDDKVLSDYPKQVPSDKGVSKELAVRLQPSDNMATYRCNATNKAKMVLNASVKLMVQFPAVSVTIIAKQKELRRGQNLSLDCLSGSSNPQANISWSLGSTRLKGVDLPPKNTTFGGISVRSTLSLPLSSQHHGQRITCQAYSSLLSEGVNTFYKLNVLYPPEFIPDHPQKIQVVEDDTAILPLLVSANPDDVSCSWLYRKEELHKEMDPRYHFTESTAFEIWNVTRRDTGVYTVNCTNEVGSDNTTITLDVQYAPSVKMEKDPVYVDVGETADLFCVADANPIINTEMFSWKWLGEGEMEEMGEQSQDEATGQLTIEGATRAHAGRYQCTADNNIEPPASVSVQLVVRFKPELQKGAQWNKVASRGDGTRTAEVVCQGEGIPQLHFSWAKNGMPIDFIHPRYQEKTVREGSLHTSTVTVVNVSAALDYAVFTCTARNTLGEDTLNIQLLSTNQPDPPSEFRLVSFTHASATLEWIPGFDGGLEQRFRVRYRWADSVSFLYVDVFPPRANIFIVTGLSPATTYNFSVNALNSMGESGYADNNSVLTITTEGQSRARGLSLYQTVIMAVVGGAPLLALNWLGCFLCLRWKKRRFVLSVISRSTVSTASGSTRYEVRELVNPAAQRTLLIDSGSEPDSSVYESYAGVRGERGGGGGGERRGGGKRGGKGGYLVSFPLCHANELNPPKNISTAFQPCHKRTS</sequence>
<evidence type="ECO:0000313" key="11">
    <source>
        <dbReference type="Ensembl" id="ENSOTSP00005083457.2"/>
    </source>
</evidence>
<dbReference type="SMART" id="SM00408">
    <property type="entry name" value="IGc2"/>
    <property type="match status" value="6"/>
</dbReference>
<dbReference type="Pfam" id="PF00041">
    <property type="entry name" value="fn3"/>
    <property type="match status" value="1"/>
</dbReference>
<feature type="region of interest" description="Disordered" evidence="7">
    <location>
        <begin position="1099"/>
        <end position="1121"/>
    </location>
</feature>
<dbReference type="CDD" id="cd00063">
    <property type="entry name" value="FN3"/>
    <property type="match status" value="1"/>
</dbReference>
<dbReference type="PANTHER" id="PTHR11640">
    <property type="entry name" value="NEPHRIN"/>
    <property type="match status" value="1"/>
</dbReference>
<feature type="domain" description="Fibronectin type-III" evidence="10">
    <location>
        <begin position="913"/>
        <end position="1007"/>
    </location>
</feature>
<dbReference type="PROSITE" id="PS50835">
    <property type="entry name" value="IG_LIKE"/>
    <property type="match status" value="7"/>
</dbReference>
<dbReference type="CDD" id="cd00096">
    <property type="entry name" value="Ig"/>
    <property type="match status" value="1"/>
</dbReference>
<evidence type="ECO:0000313" key="12">
    <source>
        <dbReference type="Proteomes" id="UP000694402"/>
    </source>
</evidence>
<dbReference type="InterPro" id="IPR003599">
    <property type="entry name" value="Ig_sub"/>
</dbReference>
<keyword evidence="6" id="KW-0393">Immunoglobulin domain</keyword>
<feature type="domain" description="Ig-like" evidence="9">
    <location>
        <begin position="223"/>
        <end position="314"/>
    </location>
</feature>
<dbReference type="InterPro" id="IPR036179">
    <property type="entry name" value="Ig-like_dom_sf"/>
</dbReference>
<evidence type="ECO:0000256" key="1">
    <source>
        <dbReference type="ARBA" id="ARBA00004479"/>
    </source>
</evidence>
<keyword evidence="12" id="KW-1185">Reference proteome</keyword>
<comment type="subcellular location">
    <subcellularLocation>
        <location evidence="1">Membrane</location>
        <topology evidence="1">Single-pass type I membrane protein</topology>
    </subcellularLocation>
</comment>
<dbReference type="Pfam" id="PF13927">
    <property type="entry name" value="Ig_3"/>
    <property type="match status" value="1"/>
</dbReference>
<feature type="transmembrane region" description="Helical" evidence="8">
    <location>
        <begin position="1020"/>
        <end position="1042"/>
    </location>
</feature>
<name>A0A8C8MD88_ONCTS</name>
<evidence type="ECO:0000256" key="4">
    <source>
        <dbReference type="ARBA" id="ARBA00023157"/>
    </source>
</evidence>
<dbReference type="GO" id="GO:0050839">
    <property type="term" value="F:cell adhesion molecule binding"/>
    <property type="evidence" value="ECO:0007669"/>
    <property type="project" value="TreeGrafter"/>
</dbReference>
<evidence type="ECO:0000256" key="5">
    <source>
        <dbReference type="ARBA" id="ARBA00023180"/>
    </source>
</evidence>
<feature type="domain" description="Ig-like" evidence="9">
    <location>
        <begin position="419"/>
        <end position="506"/>
    </location>
</feature>
<dbReference type="SUPFAM" id="SSF48726">
    <property type="entry name" value="Immunoglobulin"/>
    <property type="match status" value="9"/>
</dbReference>
<protein>
    <recommendedName>
        <fullName evidence="13">NPHS1 adhesion molecule, nephrin</fullName>
    </recommendedName>
</protein>
<dbReference type="GeneTree" id="ENSGT00940000159510"/>
<reference evidence="11" key="1">
    <citation type="submission" date="2025-08" db="UniProtKB">
        <authorList>
            <consortium name="Ensembl"/>
        </authorList>
    </citation>
    <scope>IDENTIFICATION</scope>
</reference>
<evidence type="ECO:0000259" key="10">
    <source>
        <dbReference type="PROSITE" id="PS50853"/>
    </source>
</evidence>
<dbReference type="InterPro" id="IPR013098">
    <property type="entry name" value="Ig_I-set"/>
</dbReference>
<dbReference type="InterPro" id="IPR007110">
    <property type="entry name" value="Ig-like_dom"/>
</dbReference>
<accession>A0A8C8MD88</accession>